<gene>
    <name evidence="3" type="ORF">EZ428_11525</name>
</gene>
<dbReference type="InterPro" id="IPR052701">
    <property type="entry name" value="GAG_Ulvan_Degrading_Sulfatases"/>
</dbReference>
<reference evidence="3 4" key="1">
    <citation type="submission" date="2019-02" db="EMBL/GenBank/DDBJ databases">
        <title>Pedobacter sp. RP-1-13 sp. nov., isolated from Arctic soil.</title>
        <authorList>
            <person name="Dahal R.H."/>
        </authorList>
    </citation>
    <scope>NUCLEOTIDE SEQUENCE [LARGE SCALE GENOMIC DNA]</scope>
    <source>
        <strain evidence="3 4">RP-1-13</strain>
    </source>
</reference>
<dbReference type="OrthoDB" id="9764377at2"/>
<dbReference type="EMBL" id="SJSK01000002">
    <property type="protein sequence ID" value="TCC92349.1"/>
    <property type="molecule type" value="Genomic_DNA"/>
</dbReference>
<comment type="caution">
    <text evidence="3">The sequence shown here is derived from an EMBL/GenBank/DDBJ whole genome shotgun (WGS) entry which is preliminary data.</text>
</comment>
<evidence type="ECO:0000259" key="2">
    <source>
        <dbReference type="Pfam" id="PF00884"/>
    </source>
</evidence>
<name>A0A4R0MYG5_9SPHI</name>
<dbReference type="Proteomes" id="UP000292884">
    <property type="component" value="Unassembled WGS sequence"/>
</dbReference>
<evidence type="ECO:0000256" key="1">
    <source>
        <dbReference type="SAM" id="SignalP"/>
    </source>
</evidence>
<dbReference type="CDD" id="cd16145">
    <property type="entry name" value="ARS_like"/>
    <property type="match status" value="1"/>
</dbReference>
<dbReference type="SUPFAM" id="SSF53649">
    <property type="entry name" value="Alkaline phosphatase-like"/>
    <property type="match status" value="1"/>
</dbReference>
<dbReference type="Gene3D" id="3.30.1120.10">
    <property type="match status" value="1"/>
</dbReference>
<dbReference type="AlphaFoldDB" id="A0A4R0MYG5"/>
<dbReference type="RefSeq" id="WP_131553289.1">
    <property type="nucleotide sequence ID" value="NZ_SJSK01000002.1"/>
</dbReference>
<proteinExistence type="predicted"/>
<dbReference type="PANTHER" id="PTHR43751">
    <property type="entry name" value="SULFATASE"/>
    <property type="match status" value="1"/>
</dbReference>
<keyword evidence="1" id="KW-0732">Signal</keyword>
<dbReference type="Pfam" id="PF00884">
    <property type="entry name" value="Sulfatase"/>
    <property type="match status" value="1"/>
</dbReference>
<feature type="chain" id="PRO_5020301265" evidence="1">
    <location>
        <begin position="21"/>
        <end position="475"/>
    </location>
</feature>
<feature type="signal peptide" evidence="1">
    <location>
        <begin position="1"/>
        <end position="20"/>
    </location>
</feature>
<dbReference type="Gene3D" id="3.40.720.10">
    <property type="entry name" value="Alkaline Phosphatase, subunit A"/>
    <property type="match status" value="1"/>
</dbReference>
<accession>A0A4R0MYG5</accession>
<organism evidence="3 4">
    <name type="scientific">Pedobacter frigiditerrae</name>
    <dbReference type="NCBI Taxonomy" id="2530452"/>
    <lineage>
        <taxon>Bacteria</taxon>
        <taxon>Pseudomonadati</taxon>
        <taxon>Bacteroidota</taxon>
        <taxon>Sphingobacteriia</taxon>
        <taxon>Sphingobacteriales</taxon>
        <taxon>Sphingobacteriaceae</taxon>
        <taxon>Pedobacter</taxon>
    </lineage>
</organism>
<evidence type="ECO:0000313" key="4">
    <source>
        <dbReference type="Proteomes" id="UP000292884"/>
    </source>
</evidence>
<keyword evidence="4" id="KW-1185">Reference proteome</keyword>
<feature type="domain" description="Sulfatase N-terminal" evidence="2">
    <location>
        <begin position="27"/>
        <end position="368"/>
    </location>
</feature>
<dbReference type="PANTHER" id="PTHR43751:SF3">
    <property type="entry name" value="SULFATASE N-TERMINAL DOMAIN-CONTAINING PROTEIN"/>
    <property type="match status" value="1"/>
</dbReference>
<dbReference type="InterPro" id="IPR000917">
    <property type="entry name" value="Sulfatase_N"/>
</dbReference>
<dbReference type="InterPro" id="IPR017850">
    <property type="entry name" value="Alkaline_phosphatase_core_sf"/>
</dbReference>
<protein>
    <submittedName>
        <fullName evidence="3">Arylsulfatase</fullName>
    </submittedName>
</protein>
<evidence type="ECO:0000313" key="3">
    <source>
        <dbReference type="EMBL" id="TCC92349.1"/>
    </source>
</evidence>
<sequence length="475" mass="53335">MLNKLIATTFIILCSFNLTLAQKQSKPNIVFILADDLGYGDLSCFGQKKFSTPNIDKLAAKGIKFTQFYAGTSVCAPSRSSLLSGQHTGHTYVRGNKEVQPEGQQPIPDSVSTIAEQFKKAGYATAIFGKWGLGFVGTSGDPNKQGFDTFYGYNCQRESHRFYPSHLWENGKKVLLQGNDELQNHITYAPDLIQAKALDFLNKHRDKPFFLYLTYTLPHAELIVPNDDIFEKFDGKFPEKAFVGQDYGPGATPAGYVSQAKPHATFAAMVTRLDKYVGEVMDKLKALGIDENTLIVFTSDNGPHTEGGADPAFFNSSGGLRGVKRDLYEGGIRVPFIVNWPNKIKKPSVNNHIGAFWDLYPTFSQLLGLKQNSYTDGISILPSILGEKSQKNHAYLYWEFHENNGRQAARKNNWKAVYLDVKTKNEKFELYDLDKDPQEKNDVALIYPEIAKEIKRIMENAHDESVVYPFFKTSK</sequence>